<proteinExistence type="predicted"/>
<feature type="region of interest" description="Disordered" evidence="1">
    <location>
        <begin position="1"/>
        <end position="26"/>
    </location>
</feature>
<evidence type="ECO:0000313" key="2">
    <source>
        <dbReference type="EMBL" id="GJE88838.1"/>
    </source>
</evidence>
<sequence>MSGIIPSPPPKLGKRARGSDSINVDYTKPIPYPPSVEAVEAMRLRILQLENELRAVKKQKTTPAQQTTLPGAGPSKATAAPAERDAKADAKLVKSRTKSLFDQIKKAAKAEKYHNVDRVVKVEEHFSQGDFDLVFGSSGRLVQPTAANKPTSKVWIKKYSTDEELQALFGANWKPDQLKGDQWSVGNIFVGKGQKLGQVQLKIYDIEVQWSQNTGKAVLKVDISEEHRSDYGFYDGW</sequence>
<evidence type="ECO:0000256" key="1">
    <source>
        <dbReference type="SAM" id="MobiDB-lite"/>
    </source>
</evidence>
<dbReference type="AlphaFoldDB" id="A0A9P3G5V4"/>
<name>A0A9P3G5V4_9APHY</name>
<dbReference type="Proteomes" id="UP000703269">
    <property type="component" value="Unassembled WGS sequence"/>
</dbReference>
<feature type="compositionally biased region" description="Pro residues" evidence="1">
    <location>
        <begin position="1"/>
        <end position="11"/>
    </location>
</feature>
<dbReference type="OrthoDB" id="2743634at2759"/>
<protein>
    <submittedName>
        <fullName evidence="2">Uncharacterized protein</fullName>
    </submittedName>
</protein>
<accession>A0A9P3G5V4</accession>
<gene>
    <name evidence="2" type="ORF">PsYK624_049250</name>
</gene>
<keyword evidence="3" id="KW-1185">Reference proteome</keyword>
<dbReference type="EMBL" id="BPQB01000010">
    <property type="protein sequence ID" value="GJE88838.1"/>
    <property type="molecule type" value="Genomic_DNA"/>
</dbReference>
<organism evidence="2 3">
    <name type="scientific">Phanerochaete sordida</name>
    <dbReference type="NCBI Taxonomy" id="48140"/>
    <lineage>
        <taxon>Eukaryota</taxon>
        <taxon>Fungi</taxon>
        <taxon>Dikarya</taxon>
        <taxon>Basidiomycota</taxon>
        <taxon>Agaricomycotina</taxon>
        <taxon>Agaricomycetes</taxon>
        <taxon>Polyporales</taxon>
        <taxon>Phanerochaetaceae</taxon>
        <taxon>Phanerochaete</taxon>
    </lineage>
</organism>
<reference evidence="2 3" key="1">
    <citation type="submission" date="2021-08" db="EMBL/GenBank/DDBJ databases">
        <title>Draft Genome Sequence of Phanerochaete sordida strain YK-624.</title>
        <authorList>
            <person name="Mori T."/>
            <person name="Dohra H."/>
            <person name="Suzuki T."/>
            <person name="Kawagishi H."/>
            <person name="Hirai H."/>
        </authorList>
    </citation>
    <scope>NUCLEOTIDE SEQUENCE [LARGE SCALE GENOMIC DNA]</scope>
    <source>
        <strain evidence="2 3">YK-624</strain>
    </source>
</reference>
<comment type="caution">
    <text evidence="2">The sequence shown here is derived from an EMBL/GenBank/DDBJ whole genome shotgun (WGS) entry which is preliminary data.</text>
</comment>
<feature type="region of interest" description="Disordered" evidence="1">
    <location>
        <begin position="56"/>
        <end position="86"/>
    </location>
</feature>
<evidence type="ECO:0000313" key="3">
    <source>
        <dbReference type="Proteomes" id="UP000703269"/>
    </source>
</evidence>